<dbReference type="GO" id="GO:0032259">
    <property type="term" value="P:methylation"/>
    <property type="evidence" value="ECO:0007669"/>
    <property type="project" value="UniProtKB-KW"/>
</dbReference>
<evidence type="ECO:0000256" key="2">
    <source>
        <dbReference type="ARBA" id="ARBA00022603"/>
    </source>
</evidence>
<dbReference type="PIRSF" id="PIRSF037567">
    <property type="entry name" value="MTTB_MeTrfase"/>
    <property type="match status" value="1"/>
</dbReference>
<proteinExistence type="inferred from homology"/>
<evidence type="ECO:0000313" key="6">
    <source>
        <dbReference type="EMBL" id="GMG85097.1"/>
    </source>
</evidence>
<evidence type="ECO:0000313" key="7">
    <source>
        <dbReference type="Proteomes" id="UP001239909"/>
    </source>
</evidence>
<dbReference type="Pfam" id="PF06253">
    <property type="entry name" value="MTTB"/>
    <property type="match status" value="1"/>
</dbReference>
<dbReference type="EMBL" id="BSYI01000051">
    <property type="protein sequence ID" value="GMG85097.1"/>
    <property type="molecule type" value="Genomic_DNA"/>
</dbReference>
<sequence>MLQSKIADSDARAGRRRRRSRDDAPAVRASTAVSGGRYAPLDSSERDAIHAAALDILATVGMSDAPDLVAASVLEAGGRLAGDGRLTFPPEMVERAIEELPRSLMLPARDPGHDLVLSHSRVYVGTGGAAPMVVDLETDTYRPSTLRDLFDASRLVDRLENIHFFARPVVACDVEEPEALDINTAFASLAGTTKHVIVSAHDAAHVRAIARMCHLIAGSEAAFRERPFLSLNINHVVPPLRFSGDACAVLAEAVRLGIPAHVNTFGQMGASSPVTIAGCVAQTIAETLAGVVFAWTLDPAAKVTFGPRPMVTDLRTGGMAGGAGEQAVLTAAVVQIAQHYGLPNSTIAGATDSKIADAQSGYEKCLSVNIAAQTGANMITQACGMQAGLMGCSFESYVIDNEMLGAILRTMAPIEVNAATLSAEAIGEVVRGAGHFLGHADTLARMQSDFLYPQIADRRAPEEWQAAGAPDIRQPARARAREILETHFPAPIPPATEAAIRAEFDIRLPEDAMRPA</sequence>
<comment type="similarity">
    <text evidence="1 4">Belongs to the trimethylamine methyltransferase family.</text>
</comment>
<keyword evidence="3 4" id="KW-0808">Transferase</keyword>
<dbReference type="InterPro" id="IPR038601">
    <property type="entry name" value="MttB-like_sf"/>
</dbReference>
<evidence type="ECO:0000256" key="4">
    <source>
        <dbReference type="PIRNR" id="PIRNR037567"/>
    </source>
</evidence>
<organism evidence="6 7">
    <name type="scientific">Paralimibaculum aggregatum</name>
    <dbReference type="NCBI Taxonomy" id="3036245"/>
    <lineage>
        <taxon>Bacteria</taxon>
        <taxon>Pseudomonadati</taxon>
        <taxon>Pseudomonadota</taxon>
        <taxon>Alphaproteobacteria</taxon>
        <taxon>Rhodobacterales</taxon>
        <taxon>Paracoccaceae</taxon>
        <taxon>Paralimibaculum</taxon>
    </lineage>
</organism>
<comment type="caution">
    <text evidence="6">The sequence shown here is derived from an EMBL/GenBank/DDBJ whole genome shotgun (WGS) entry which is preliminary data.</text>
</comment>
<reference evidence="6 7" key="1">
    <citation type="submission" date="2023-04" db="EMBL/GenBank/DDBJ databases">
        <title>Marinoamorphus aggregata gen. nov., sp. Nov., isolate from tissue of brittle star Ophioplocus japonicus.</title>
        <authorList>
            <person name="Kawano K."/>
            <person name="Sawayama S."/>
            <person name="Nakagawa S."/>
        </authorList>
    </citation>
    <scope>NUCLEOTIDE SEQUENCE [LARGE SCALE GENOMIC DNA]</scope>
    <source>
        <strain evidence="6 7">NKW23</strain>
    </source>
</reference>
<dbReference type="EC" id="2.1.1.-" evidence="4"/>
<feature type="region of interest" description="Disordered" evidence="5">
    <location>
        <begin position="1"/>
        <end position="40"/>
    </location>
</feature>
<dbReference type="InterPro" id="IPR010426">
    <property type="entry name" value="MTTB_MeTrfase"/>
</dbReference>
<evidence type="ECO:0000256" key="1">
    <source>
        <dbReference type="ARBA" id="ARBA00007137"/>
    </source>
</evidence>
<dbReference type="GO" id="GO:0008168">
    <property type="term" value="F:methyltransferase activity"/>
    <property type="evidence" value="ECO:0007669"/>
    <property type="project" value="UniProtKB-KW"/>
</dbReference>
<dbReference type="Proteomes" id="UP001239909">
    <property type="component" value="Unassembled WGS sequence"/>
</dbReference>
<name>A0ABQ6LSN7_9RHOB</name>
<protein>
    <recommendedName>
        <fullName evidence="4">Methyltransferase</fullName>
        <ecNumber evidence="4">2.1.1.-</ecNumber>
    </recommendedName>
</protein>
<evidence type="ECO:0000256" key="5">
    <source>
        <dbReference type="SAM" id="MobiDB-lite"/>
    </source>
</evidence>
<keyword evidence="2 6" id="KW-0489">Methyltransferase</keyword>
<accession>A0ABQ6LSN7</accession>
<keyword evidence="7" id="KW-1185">Reference proteome</keyword>
<dbReference type="Gene3D" id="3.20.20.480">
    <property type="entry name" value="Trimethylamine methyltransferase-like"/>
    <property type="match status" value="1"/>
</dbReference>
<evidence type="ECO:0000256" key="3">
    <source>
        <dbReference type="ARBA" id="ARBA00022679"/>
    </source>
</evidence>
<gene>
    <name evidence="6" type="ORF">LNKW23_43130</name>
</gene>